<dbReference type="AlphaFoldDB" id="A0AAV4BDP7"/>
<reference evidence="3 4" key="1">
    <citation type="journal article" date="2021" name="Elife">
        <title>Chloroplast acquisition without the gene transfer in kleptoplastic sea slugs, Plakobranchus ocellatus.</title>
        <authorList>
            <person name="Maeda T."/>
            <person name="Takahashi S."/>
            <person name="Yoshida T."/>
            <person name="Shimamura S."/>
            <person name="Takaki Y."/>
            <person name="Nagai Y."/>
            <person name="Toyoda A."/>
            <person name="Suzuki Y."/>
            <person name="Arimoto A."/>
            <person name="Ishii H."/>
            <person name="Satoh N."/>
            <person name="Nishiyama T."/>
            <person name="Hasebe M."/>
            <person name="Maruyama T."/>
            <person name="Minagawa J."/>
            <person name="Obokata J."/>
            <person name="Shigenobu S."/>
        </authorList>
    </citation>
    <scope>NUCLEOTIDE SEQUENCE [LARGE SCALE GENOMIC DNA]</scope>
</reference>
<feature type="transmembrane region" description="Helical" evidence="2">
    <location>
        <begin position="107"/>
        <end position="125"/>
    </location>
</feature>
<name>A0AAV4BDP7_9GAST</name>
<keyword evidence="2" id="KW-1133">Transmembrane helix</keyword>
<evidence type="ECO:0000313" key="3">
    <source>
        <dbReference type="EMBL" id="GFO18685.1"/>
    </source>
</evidence>
<organism evidence="3 4">
    <name type="scientific">Plakobranchus ocellatus</name>
    <dbReference type="NCBI Taxonomy" id="259542"/>
    <lineage>
        <taxon>Eukaryota</taxon>
        <taxon>Metazoa</taxon>
        <taxon>Spiralia</taxon>
        <taxon>Lophotrochozoa</taxon>
        <taxon>Mollusca</taxon>
        <taxon>Gastropoda</taxon>
        <taxon>Heterobranchia</taxon>
        <taxon>Euthyneura</taxon>
        <taxon>Panpulmonata</taxon>
        <taxon>Sacoglossa</taxon>
        <taxon>Placobranchoidea</taxon>
        <taxon>Plakobranchidae</taxon>
        <taxon>Plakobranchus</taxon>
    </lineage>
</organism>
<feature type="compositionally biased region" description="Polar residues" evidence="1">
    <location>
        <begin position="1"/>
        <end position="13"/>
    </location>
</feature>
<feature type="transmembrane region" description="Helical" evidence="2">
    <location>
        <begin position="169"/>
        <end position="190"/>
    </location>
</feature>
<protein>
    <submittedName>
        <fullName evidence="3">Uncharacterized protein</fullName>
    </submittedName>
</protein>
<gene>
    <name evidence="3" type="ORF">PoB_004519000</name>
</gene>
<evidence type="ECO:0000256" key="1">
    <source>
        <dbReference type="SAM" id="MobiDB-lite"/>
    </source>
</evidence>
<feature type="compositionally biased region" description="Low complexity" evidence="1">
    <location>
        <begin position="22"/>
        <end position="40"/>
    </location>
</feature>
<sequence length="191" mass="20858">MADDTTSLLSGSRPTPPPQPAAPGITVSGSSTTSSSAVYHDSSQTPRSRLVQILFVSLVVCMIVITMSLSIYRSIAVEANGGMYFMLGLCLIGFVIIEVLMRLVQILFVSLVVCMIVITMSLSIYRSIAVEANGGMYFMLGLCLIGFVIIEVLMIVFTRRGDLPKGKTWFLYFVGVCVIFEAIFTDILLFQ</sequence>
<proteinExistence type="predicted"/>
<feature type="region of interest" description="Disordered" evidence="1">
    <location>
        <begin position="1"/>
        <end position="40"/>
    </location>
</feature>
<feature type="transmembrane region" description="Helical" evidence="2">
    <location>
        <begin position="137"/>
        <end position="157"/>
    </location>
</feature>
<dbReference type="Proteomes" id="UP000735302">
    <property type="component" value="Unassembled WGS sequence"/>
</dbReference>
<comment type="caution">
    <text evidence="3">The sequence shown here is derived from an EMBL/GenBank/DDBJ whole genome shotgun (WGS) entry which is preliminary data.</text>
</comment>
<evidence type="ECO:0000256" key="2">
    <source>
        <dbReference type="SAM" id="Phobius"/>
    </source>
</evidence>
<keyword evidence="2" id="KW-0472">Membrane</keyword>
<dbReference type="EMBL" id="BLXT01004974">
    <property type="protein sequence ID" value="GFO18685.1"/>
    <property type="molecule type" value="Genomic_DNA"/>
</dbReference>
<keyword evidence="4" id="KW-1185">Reference proteome</keyword>
<evidence type="ECO:0000313" key="4">
    <source>
        <dbReference type="Proteomes" id="UP000735302"/>
    </source>
</evidence>
<keyword evidence="2" id="KW-0812">Transmembrane</keyword>
<feature type="transmembrane region" description="Helical" evidence="2">
    <location>
        <begin position="81"/>
        <end position="100"/>
    </location>
</feature>
<accession>A0AAV4BDP7</accession>
<feature type="transmembrane region" description="Helical" evidence="2">
    <location>
        <begin position="53"/>
        <end position="75"/>
    </location>
</feature>